<dbReference type="RefSeq" id="XP_035826110.1">
    <property type="nucleotide sequence ID" value="XM_035970217.1"/>
</dbReference>
<feature type="compositionally biased region" description="Basic and acidic residues" evidence="1">
    <location>
        <begin position="1004"/>
        <end position="1021"/>
    </location>
</feature>
<feature type="compositionally biased region" description="Acidic residues" evidence="1">
    <location>
        <begin position="1269"/>
        <end position="1278"/>
    </location>
</feature>
<feature type="compositionally biased region" description="Basic and acidic residues" evidence="1">
    <location>
        <begin position="781"/>
        <end position="795"/>
    </location>
</feature>
<evidence type="ECO:0000256" key="1">
    <source>
        <dbReference type="SAM" id="MobiDB-lite"/>
    </source>
</evidence>
<feature type="compositionally biased region" description="Basic and acidic residues" evidence="1">
    <location>
        <begin position="1282"/>
        <end position="1292"/>
    </location>
</feature>
<feature type="region of interest" description="Disordered" evidence="1">
    <location>
        <begin position="628"/>
        <end position="650"/>
    </location>
</feature>
<keyword evidence="2" id="KW-1185">Reference proteome</keyword>
<feature type="compositionally biased region" description="Basic and acidic residues" evidence="1">
    <location>
        <begin position="930"/>
        <end position="950"/>
    </location>
</feature>
<feature type="region of interest" description="Disordered" evidence="1">
    <location>
        <begin position="968"/>
        <end position="1410"/>
    </location>
</feature>
<evidence type="ECO:0000313" key="3">
    <source>
        <dbReference type="RefSeq" id="XP_035826110.1"/>
    </source>
</evidence>
<feature type="compositionally biased region" description="Basic and acidic residues" evidence="1">
    <location>
        <begin position="1365"/>
        <end position="1403"/>
    </location>
</feature>
<feature type="compositionally biased region" description="Basic and acidic residues" evidence="1">
    <location>
        <begin position="553"/>
        <end position="562"/>
    </location>
</feature>
<feature type="compositionally biased region" description="Basic and acidic residues" evidence="1">
    <location>
        <begin position="681"/>
        <end position="703"/>
    </location>
</feature>
<feature type="compositionally biased region" description="Basic and acidic residues" evidence="1">
    <location>
        <begin position="713"/>
        <end position="733"/>
    </location>
</feature>
<feature type="compositionally biased region" description="Basic and acidic residues" evidence="1">
    <location>
        <begin position="1081"/>
        <end position="1101"/>
    </location>
</feature>
<evidence type="ECO:0000313" key="2">
    <source>
        <dbReference type="Proteomes" id="UP000694888"/>
    </source>
</evidence>
<feature type="compositionally biased region" description="Low complexity" evidence="1">
    <location>
        <begin position="628"/>
        <end position="641"/>
    </location>
</feature>
<feature type="compositionally biased region" description="Basic and acidic residues" evidence="1">
    <location>
        <begin position="755"/>
        <end position="772"/>
    </location>
</feature>
<feature type="compositionally biased region" description="Acidic residues" evidence="1">
    <location>
        <begin position="1293"/>
        <end position="1310"/>
    </location>
</feature>
<dbReference type="PANTHER" id="PTHR36130:SF1">
    <property type="entry name" value="RIKEN CDNA 4933430I17 GENE"/>
    <property type="match status" value="1"/>
</dbReference>
<feature type="compositionally biased region" description="Acidic residues" evidence="1">
    <location>
        <begin position="884"/>
        <end position="901"/>
    </location>
</feature>
<proteinExistence type="predicted"/>
<feature type="compositionally biased region" description="Basic and acidic residues" evidence="1">
    <location>
        <begin position="905"/>
        <end position="915"/>
    </location>
</feature>
<sequence>MQKCLDETSCGSLCQHPSCWASQQRQEKGIPRVLPPIQLDSDSSDDEICLPTQSVCNLLSEYGDSGSDRYPLSTGGRPSHQWDTPLHSATRSVKSLDTGLKLGVPHNTKTSLPRTRGFHKRNPRLRLVEVQEVFDREDLAGQWEETFVTRPYYVWMPNPHQSKLSHRARGSLGKTNHPVLMKDLTSTMVPPEVEHQREETVLFDEFPVLKKRQLRSKSPPMKPLHYLKAPQGTTSADISIDSEGINELLSLPRETLLKVLERTKRSDFTSKGKLHRIVQECVARDERAQMALSARELLQQRPMQLHTEQTQSSFHLSQGQPVFQLDEAAAHQPQTPPQSTGAPSDIESLDDFPNRRRPLIPLSGGRDMYNSADLAPYHRFKLPAISLGLPELPSGVKTTRPFSYKRQDLDFSLGPVISAPSSHRSSISEGYSENGTTTIKVNLSSTGPRTQLDEIAIHCVSPALSTHVPMAPAGTPANFQSPTKSAPQLREFKDMSRDPTYLTVNTSEKAQPPSREHREDTLLSSPGRAVRANTLSPLDAQRPVTSEEQGLDTIRETARENQDDSAASSHPPVTDRPLLSPVAHSPRSHTAQVHSPQPPSPSAAANQRDGQRPQLKLEASTLRSIDTAASARVSSAHSVESCPSPEQWPLISEKSSELLFARPSVSEPGLSARSDRRKPGRGKEEGLGRDYARKVLDEKRKAESPAPPPPSPEPKDPAERVEQRARRDLKSRDSLSMAPLMEVSEMEESSPVRALDSRGRDHGEGGRQETTRRIHVTVPMEHSDEKDRQTERKAEEEEGEVVSQVTVLHVAPKGRKGEGASEKVQETFLSVDIPAEELSSVQAEHGSSKQDDLSSGNQNSQSGASATAGSPTPRAHGSEVKGGEEDEEEKEQTQLGEDEETGMQIERDGYRRGEQDEQGEADGTLSARFQLKEMGNEEDSEYKKADRESLDSDMSPELLCDSARFISHDTVSPVEGENDEGREDLVRLPLVEEQESTSFPPGETESKDEGQAGNEEDKSQIQDDGENGKGNNNEEEESPDLQAPGSFFFAKSSSEEDLAQKDEETGVVVNEGEGEDTPAVESKEQKDMEQQNRSVEGRENTESESDSPQEKVQAPQTKGAPGDGGSSDQVTSELVGDIDTTEVAAEVRKVDTQSPADVTVQESVSDVAGEDDSSEMVAEEKDNDATAEIDQAATAPLGEGGEETQRKIGNNVAVDEEGGGDAVPGKDESSREEGKDASEVKEQHASSVGRDGDVADGGEGQAEVCGKDEGDEVPEEEGGNVSKEEGGNVSKEEGDEVPEEEGDEVPEEEGGNVSKVEGGNVSKEEGGNVSKEEGGNVSKEEGGEVPKDEGEVNADVEAPENSAPPKHEQSDELNEKGDVNADEKEDVLNEDKKDMEETEEKGMTDIVQGD</sequence>
<dbReference type="PANTHER" id="PTHR36130">
    <property type="entry name" value="RIKEN CDNA 4933430I17 GENE"/>
    <property type="match status" value="1"/>
</dbReference>
<dbReference type="GeneID" id="101860174"/>
<feature type="compositionally biased region" description="Basic and acidic residues" evidence="1">
    <location>
        <begin position="1322"/>
        <end position="1350"/>
    </location>
</feature>
<dbReference type="Proteomes" id="UP000694888">
    <property type="component" value="Unplaced"/>
</dbReference>
<protein>
    <submittedName>
        <fullName evidence="3">Nucleolar protein dao-5</fullName>
    </submittedName>
</protein>
<feature type="compositionally biased region" description="Basic and acidic residues" evidence="1">
    <location>
        <begin position="1224"/>
        <end position="1244"/>
    </location>
</feature>
<feature type="region of interest" description="Disordered" evidence="1">
    <location>
        <begin position="329"/>
        <end position="364"/>
    </location>
</feature>
<feature type="compositionally biased region" description="Basic and acidic residues" evidence="1">
    <location>
        <begin position="815"/>
        <end position="825"/>
    </location>
</feature>
<feature type="compositionally biased region" description="Low complexity" evidence="1">
    <location>
        <begin position="854"/>
        <end position="866"/>
    </location>
</feature>
<accession>A0ABM1VUL8</accession>
<gene>
    <name evidence="3" type="primary">LOC101860174</name>
</gene>
<name>A0ABM1VUL8_APLCA</name>
<dbReference type="InterPro" id="IPR029134">
    <property type="entry name" value="DUF4647"/>
</dbReference>
<feature type="compositionally biased region" description="Polar residues" evidence="1">
    <location>
        <begin position="1152"/>
        <end position="1164"/>
    </location>
</feature>
<organism evidence="2 3">
    <name type="scientific">Aplysia californica</name>
    <name type="common">California sea hare</name>
    <dbReference type="NCBI Taxonomy" id="6500"/>
    <lineage>
        <taxon>Eukaryota</taxon>
        <taxon>Metazoa</taxon>
        <taxon>Spiralia</taxon>
        <taxon>Lophotrochozoa</taxon>
        <taxon>Mollusca</taxon>
        <taxon>Gastropoda</taxon>
        <taxon>Heterobranchia</taxon>
        <taxon>Euthyneura</taxon>
        <taxon>Tectipleura</taxon>
        <taxon>Aplysiida</taxon>
        <taxon>Aplysioidea</taxon>
        <taxon>Aplysiidae</taxon>
        <taxon>Aplysia</taxon>
    </lineage>
</organism>
<feature type="region of interest" description="Disordered" evidence="1">
    <location>
        <begin position="494"/>
        <end position="615"/>
    </location>
</feature>
<reference evidence="3" key="1">
    <citation type="submission" date="2025-08" db="UniProtKB">
        <authorList>
            <consortium name="RefSeq"/>
        </authorList>
    </citation>
    <scope>IDENTIFICATION</scope>
</reference>
<feature type="region of interest" description="Disordered" evidence="1">
    <location>
        <begin position="662"/>
        <end position="956"/>
    </location>
</feature>